<dbReference type="eggNOG" id="COG3011">
    <property type="taxonomic scope" value="Bacteria"/>
</dbReference>
<evidence type="ECO:0000313" key="2">
    <source>
        <dbReference type="Proteomes" id="UP000030408"/>
    </source>
</evidence>
<reference evidence="1 2" key="1">
    <citation type="submission" date="2014-02" db="EMBL/GenBank/DDBJ databases">
        <title>Draft genome sequence of Lysinibacillus sinduriensis JCM 15800.</title>
        <authorList>
            <person name="Zhang F."/>
            <person name="Wang G."/>
            <person name="Zhang L."/>
        </authorList>
    </citation>
    <scope>NUCLEOTIDE SEQUENCE [LARGE SCALE GENOMIC DNA]</scope>
    <source>
        <strain evidence="1 2">JCM 15800</strain>
    </source>
</reference>
<dbReference type="InterPro" id="IPR052927">
    <property type="entry name" value="DCC_oxidoreductase"/>
</dbReference>
<dbReference type="Proteomes" id="UP000030408">
    <property type="component" value="Unassembled WGS sequence"/>
</dbReference>
<dbReference type="Pfam" id="PF04134">
    <property type="entry name" value="DCC1-like"/>
    <property type="match status" value="1"/>
</dbReference>
<dbReference type="RefSeq" id="WP_036201732.1">
    <property type="nucleotide sequence ID" value="NZ_AVCY01000002.1"/>
</dbReference>
<dbReference type="AlphaFoldDB" id="A0A0A3HPX4"/>
<accession>A0A0A3HPX4</accession>
<organism evidence="1 2">
    <name type="scientific">Ureibacillus sinduriensis BLB-1 = JCM 15800</name>
    <dbReference type="NCBI Taxonomy" id="1384057"/>
    <lineage>
        <taxon>Bacteria</taxon>
        <taxon>Bacillati</taxon>
        <taxon>Bacillota</taxon>
        <taxon>Bacilli</taxon>
        <taxon>Bacillales</taxon>
        <taxon>Caryophanaceae</taxon>
        <taxon>Ureibacillus</taxon>
    </lineage>
</organism>
<name>A0A0A3HPX4_9BACL</name>
<keyword evidence="2" id="KW-1185">Reference proteome</keyword>
<dbReference type="PANTHER" id="PTHR33639">
    <property type="entry name" value="THIOL-DISULFIDE OXIDOREDUCTASE DCC"/>
    <property type="match status" value="1"/>
</dbReference>
<dbReference type="GO" id="GO:0015035">
    <property type="term" value="F:protein-disulfide reductase activity"/>
    <property type="evidence" value="ECO:0007669"/>
    <property type="project" value="InterPro"/>
</dbReference>
<dbReference type="PANTHER" id="PTHR33639:SF2">
    <property type="entry name" value="DUF393 DOMAIN-CONTAINING PROTEIN"/>
    <property type="match status" value="1"/>
</dbReference>
<dbReference type="EMBL" id="JPVO01000054">
    <property type="protein sequence ID" value="KGR74444.1"/>
    <property type="molecule type" value="Genomic_DNA"/>
</dbReference>
<dbReference type="InterPro" id="IPR007263">
    <property type="entry name" value="DCC1-like"/>
</dbReference>
<proteinExistence type="predicted"/>
<dbReference type="STRING" id="1384057.CD33_15200"/>
<comment type="caution">
    <text evidence="1">The sequence shown here is derived from an EMBL/GenBank/DDBJ whole genome shotgun (WGS) entry which is preliminary data.</text>
</comment>
<protein>
    <submittedName>
        <fullName evidence="1">Thiol-disulfide oxidoreductase</fullName>
    </submittedName>
</protein>
<dbReference type="OrthoDB" id="9785438at2"/>
<sequence length="128" mass="15110">MNIILFDGECHFCDASVQFIMKRDRRKYFKFASIQSDIGQRLLEEFNIPETIDSVVFIEGKKSYVKSTAALKICSRLDGMWRLFSPFLIIPKKFRDAIYDIVAKNRHKLSKKNECKIPTKDELERFLH</sequence>
<gene>
    <name evidence="1" type="ORF">CD33_15200</name>
</gene>
<evidence type="ECO:0000313" key="1">
    <source>
        <dbReference type="EMBL" id="KGR74444.1"/>
    </source>
</evidence>